<reference evidence="1" key="1">
    <citation type="submission" date="2023-10" db="EMBL/GenBank/DDBJ databases">
        <title>Genome assembly of Pristionchus species.</title>
        <authorList>
            <person name="Yoshida K."/>
            <person name="Sommer R.J."/>
        </authorList>
    </citation>
    <scope>NUCLEOTIDE SEQUENCE</scope>
    <source>
        <strain evidence="1">RS5133</strain>
    </source>
</reference>
<comment type="caution">
    <text evidence="1">The sequence shown here is derived from an EMBL/GenBank/DDBJ whole genome shotgun (WGS) entry which is preliminary data.</text>
</comment>
<gene>
    <name evidence="1" type="ORF">PFISCL1PPCAC_5377</name>
</gene>
<dbReference type="AlphaFoldDB" id="A0AAV5V6B6"/>
<dbReference type="SUPFAM" id="SSF56112">
    <property type="entry name" value="Protein kinase-like (PK-like)"/>
    <property type="match status" value="1"/>
</dbReference>
<accession>A0AAV5V6B6</accession>
<dbReference type="EMBL" id="BTSY01000002">
    <property type="protein sequence ID" value="GMT14080.1"/>
    <property type="molecule type" value="Genomic_DNA"/>
</dbReference>
<dbReference type="PANTHER" id="PTHR11909">
    <property type="entry name" value="CASEIN KINASE-RELATED"/>
    <property type="match status" value="1"/>
</dbReference>
<dbReference type="InterPro" id="IPR011009">
    <property type="entry name" value="Kinase-like_dom_sf"/>
</dbReference>
<dbReference type="InterPro" id="IPR050235">
    <property type="entry name" value="CK1_Ser-Thr_kinase"/>
</dbReference>
<proteinExistence type="predicted"/>
<evidence type="ECO:0000313" key="1">
    <source>
        <dbReference type="EMBL" id="GMT14080.1"/>
    </source>
</evidence>
<dbReference type="Gene3D" id="1.10.510.10">
    <property type="entry name" value="Transferase(Phosphotransferase) domain 1"/>
    <property type="match status" value="1"/>
</dbReference>
<feature type="non-terminal residue" evidence="1">
    <location>
        <position position="176"/>
    </location>
</feature>
<keyword evidence="2" id="KW-1185">Reference proteome</keyword>
<sequence length="176" mass="20648">FERTVMRLEKLTEMDRLLRLNNMLALLVRAERIPPEARRHLLTLYDFGTTDEFKFIIINRVGQSIEDLLYHFGVPFNARTVHHIAAESLRAIREVHAVGFLLRNVRPADFHIGLSPFGEKNLYIGSYNRVFNQTSISNGKPKKPREHVCYPYAPLYASRARLREEEMSVRDDYESW</sequence>
<dbReference type="Proteomes" id="UP001432322">
    <property type="component" value="Unassembled WGS sequence"/>
</dbReference>
<feature type="non-terminal residue" evidence="1">
    <location>
        <position position="1"/>
    </location>
</feature>
<organism evidence="1 2">
    <name type="scientific">Pristionchus fissidentatus</name>
    <dbReference type="NCBI Taxonomy" id="1538716"/>
    <lineage>
        <taxon>Eukaryota</taxon>
        <taxon>Metazoa</taxon>
        <taxon>Ecdysozoa</taxon>
        <taxon>Nematoda</taxon>
        <taxon>Chromadorea</taxon>
        <taxon>Rhabditida</taxon>
        <taxon>Rhabditina</taxon>
        <taxon>Diplogasteromorpha</taxon>
        <taxon>Diplogasteroidea</taxon>
        <taxon>Neodiplogasteridae</taxon>
        <taxon>Pristionchus</taxon>
    </lineage>
</organism>
<name>A0AAV5V6B6_9BILA</name>
<protein>
    <recommendedName>
        <fullName evidence="3">Protein kinase domain-containing protein</fullName>
    </recommendedName>
</protein>
<evidence type="ECO:0000313" key="2">
    <source>
        <dbReference type="Proteomes" id="UP001432322"/>
    </source>
</evidence>
<evidence type="ECO:0008006" key="3">
    <source>
        <dbReference type="Google" id="ProtNLM"/>
    </source>
</evidence>